<gene>
    <name evidence="6" type="ORF">SAMN05421736_1101</name>
</gene>
<dbReference type="GO" id="GO:0030288">
    <property type="term" value="C:outer membrane-bounded periplasmic space"/>
    <property type="evidence" value="ECO:0007669"/>
    <property type="project" value="TreeGrafter"/>
</dbReference>
<evidence type="ECO:0000256" key="1">
    <source>
        <dbReference type="ARBA" id="ARBA00022801"/>
    </source>
</evidence>
<dbReference type="PANTHER" id="PTHR30404">
    <property type="entry name" value="N-ACETYLMURAMOYL-L-ALANINE AMIDASE"/>
    <property type="match status" value="1"/>
</dbReference>
<keyword evidence="2" id="KW-0961">Cell wall biogenesis/degradation</keyword>
<dbReference type="Pfam" id="PF01471">
    <property type="entry name" value="PG_binding_1"/>
    <property type="match status" value="7"/>
</dbReference>
<dbReference type="InterPro" id="IPR002477">
    <property type="entry name" value="Peptidoglycan-bd-like"/>
</dbReference>
<dbReference type="Gene3D" id="2.30.30.40">
    <property type="entry name" value="SH3 Domains"/>
    <property type="match status" value="1"/>
</dbReference>
<evidence type="ECO:0000256" key="3">
    <source>
        <dbReference type="SAM" id="MobiDB-lite"/>
    </source>
</evidence>
<dbReference type="Gene3D" id="3.40.630.40">
    <property type="entry name" value="Zn-dependent exopeptidases"/>
    <property type="match status" value="1"/>
</dbReference>
<dbReference type="STRING" id="1503961.SAMN05421736_1101"/>
<organism evidence="6 7">
    <name type="scientific">Evansella caseinilytica</name>
    <dbReference type="NCBI Taxonomy" id="1503961"/>
    <lineage>
        <taxon>Bacteria</taxon>
        <taxon>Bacillati</taxon>
        <taxon>Bacillota</taxon>
        <taxon>Bacilli</taxon>
        <taxon>Bacillales</taxon>
        <taxon>Bacillaceae</taxon>
        <taxon>Evansella</taxon>
    </lineage>
</organism>
<protein>
    <submittedName>
        <fullName evidence="6">N-acetylmuramoyl-L-alanine amidase</fullName>
    </submittedName>
</protein>
<dbReference type="GO" id="GO:0008745">
    <property type="term" value="F:N-acetylmuramoyl-L-alanine amidase activity"/>
    <property type="evidence" value="ECO:0007669"/>
    <property type="project" value="InterPro"/>
</dbReference>
<feature type="signal peptide" evidence="4">
    <location>
        <begin position="1"/>
        <end position="20"/>
    </location>
</feature>
<dbReference type="Pfam" id="PF08239">
    <property type="entry name" value="SH3_3"/>
    <property type="match status" value="1"/>
</dbReference>
<dbReference type="InterPro" id="IPR036365">
    <property type="entry name" value="PGBD-like_sf"/>
</dbReference>
<dbReference type="InterPro" id="IPR002508">
    <property type="entry name" value="MurNAc-LAA_cat"/>
</dbReference>
<dbReference type="OrthoDB" id="363232at2"/>
<feature type="region of interest" description="Disordered" evidence="3">
    <location>
        <begin position="39"/>
        <end position="76"/>
    </location>
</feature>
<dbReference type="InterPro" id="IPR050695">
    <property type="entry name" value="N-acetylmuramoyl_amidase_3"/>
</dbReference>
<evidence type="ECO:0000259" key="5">
    <source>
        <dbReference type="PROSITE" id="PS51781"/>
    </source>
</evidence>
<dbReference type="GO" id="GO:0071555">
    <property type="term" value="P:cell wall organization"/>
    <property type="evidence" value="ECO:0007669"/>
    <property type="project" value="UniProtKB-KW"/>
</dbReference>
<accession>A0A1H3S707</accession>
<dbReference type="SUPFAM" id="SSF53187">
    <property type="entry name" value="Zn-dependent exopeptidases"/>
    <property type="match status" value="1"/>
</dbReference>
<dbReference type="SMART" id="SM00646">
    <property type="entry name" value="Ami_3"/>
    <property type="match status" value="1"/>
</dbReference>
<proteinExistence type="predicted"/>
<evidence type="ECO:0000256" key="4">
    <source>
        <dbReference type="SAM" id="SignalP"/>
    </source>
</evidence>
<sequence length="834" mass="91569">MRGRRILFLVLLIISLIFNAQGTLAEEENLDHSPYETAEYSENDTEVEQFDDNPKDGITNESFDENQAEESVDQNVEVSSEEEILEVQSYVYGQSITLQKGISDSRVIQLKIDLSKLGFHVSDNPNENFGPATEQAVRDFQSYYGLTSNGIADEVTLAKIEEILVSPLQNGGRHEDVIALKENLSRLGFHVSDNPNTAYGPTTTTRVKEFQKYYGLVVNGIGDEVTLAKIEEILASPLQNGGRHEDAIALKENLSRLGFHVSDNPNAVYGPTTTTRVKEFQKYYGLVVNGIGDEVTLAKIEEILASPLQNGGRHEDVITLKENLSRLGFHVSDNPNTAYGPTTERKVREFQLFYGLRNNGIADGITLAKIEELINSPMSRGDYRQDVVDLKNKLAQLGFVVSVTPTPQFGPATEQAVKDFQRYYGLTSNGIAGDTTLNKIDEILSTPFQNGGSHNDVITLKENLSRLGFHVSNSPNTAYGPTTTTRVKEFQKYYGLVVNGIADEPTLAKIKELLNWPYRNGQSSPEVIQIKKNLALVGYHVSNNPNENYGPATEQAVRDFQRDYGLRVNGIYDNPTNEKLIALINEMDTAKFGKVTASVLNIRSQSNTNSTILGNISQNTIVEILSTESNGWYRVKVNGITGYVSGSYIKLVTDPLAGKIIVLDPGHGGSDPGASANGLVEKVVVLDISLRAKKLLEEAGATVIMTRTTDVYLTLAQRSSIGNSSNAHAFLSVHANAFNGSANGTETYWYNTYQSSNSQKLASAIQTATLSKLGLYDRGVKLGNFHVIRETRIPSALLEVGFLDHSGDAAALSKSSSRDRTAEAIRDGFIDYFN</sequence>
<dbReference type="SUPFAM" id="SSF47090">
    <property type="entry name" value="PGBD-like"/>
    <property type="match status" value="7"/>
</dbReference>
<evidence type="ECO:0000313" key="7">
    <source>
        <dbReference type="Proteomes" id="UP000198935"/>
    </source>
</evidence>
<reference evidence="7" key="1">
    <citation type="submission" date="2016-10" db="EMBL/GenBank/DDBJ databases">
        <authorList>
            <person name="Varghese N."/>
            <person name="Submissions S."/>
        </authorList>
    </citation>
    <scope>NUCLEOTIDE SEQUENCE [LARGE SCALE GENOMIC DNA]</scope>
    <source>
        <strain evidence="7">SP</strain>
    </source>
</reference>
<dbReference type="CDD" id="cd02696">
    <property type="entry name" value="MurNAc-LAA"/>
    <property type="match status" value="1"/>
</dbReference>
<dbReference type="InterPro" id="IPR003646">
    <property type="entry name" value="SH3-like_bac-type"/>
</dbReference>
<feature type="compositionally biased region" description="Acidic residues" evidence="3">
    <location>
        <begin position="39"/>
        <end position="51"/>
    </location>
</feature>
<name>A0A1H3S707_9BACI</name>
<keyword evidence="1" id="KW-0378">Hydrolase</keyword>
<feature type="chain" id="PRO_5038719163" evidence="4">
    <location>
        <begin position="21"/>
        <end position="834"/>
    </location>
</feature>
<dbReference type="GO" id="GO:0009253">
    <property type="term" value="P:peptidoglycan catabolic process"/>
    <property type="evidence" value="ECO:0007669"/>
    <property type="project" value="InterPro"/>
</dbReference>
<evidence type="ECO:0000256" key="2">
    <source>
        <dbReference type="ARBA" id="ARBA00023316"/>
    </source>
</evidence>
<dbReference type="Proteomes" id="UP000198935">
    <property type="component" value="Unassembled WGS sequence"/>
</dbReference>
<dbReference type="PANTHER" id="PTHR30404:SF0">
    <property type="entry name" value="N-ACETYLMURAMOYL-L-ALANINE AMIDASE AMIC"/>
    <property type="match status" value="1"/>
</dbReference>
<dbReference type="SUPFAM" id="SSF50044">
    <property type="entry name" value="SH3-domain"/>
    <property type="match status" value="1"/>
</dbReference>
<dbReference type="InterPro" id="IPR036366">
    <property type="entry name" value="PGBDSf"/>
</dbReference>
<dbReference type="InterPro" id="IPR036028">
    <property type="entry name" value="SH3-like_dom_sf"/>
</dbReference>
<dbReference type="SMART" id="SM00287">
    <property type="entry name" value="SH3b"/>
    <property type="match status" value="1"/>
</dbReference>
<keyword evidence="7" id="KW-1185">Reference proteome</keyword>
<dbReference type="PROSITE" id="PS51781">
    <property type="entry name" value="SH3B"/>
    <property type="match status" value="1"/>
</dbReference>
<keyword evidence="4" id="KW-0732">Signal</keyword>
<feature type="domain" description="SH3b" evidence="5">
    <location>
        <begin position="590"/>
        <end position="653"/>
    </location>
</feature>
<evidence type="ECO:0000313" key="6">
    <source>
        <dbReference type="EMBL" id="SDZ32939.1"/>
    </source>
</evidence>
<dbReference type="Gene3D" id="1.10.101.10">
    <property type="entry name" value="PGBD-like superfamily/PGBD"/>
    <property type="match status" value="7"/>
</dbReference>
<dbReference type="AlphaFoldDB" id="A0A1H3S707"/>
<feature type="compositionally biased region" description="Acidic residues" evidence="3">
    <location>
        <begin position="62"/>
        <end position="72"/>
    </location>
</feature>
<dbReference type="EMBL" id="FNPI01000010">
    <property type="protein sequence ID" value="SDZ32939.1"/>
    <property type="molecule type" value="Genomic_DNA"/>
</dbReference>
<dbReference type="Pfam" id="PF01520">
    <property type="entry name" value="Amidase_3"/>
    <property type="match status" value="1"/>
</dbReference>